<dbReference type="GO" id="GO:0032259">
    <property type="term" value="P:methylation"/>
    <property type="evidence" value="ECO:0007669"/>
    <property type="project" value="UniProtKB-KW"/>
</dbReference>
<evidence type="ECO:0000256" key="1">
    <source>
        <dbReference type="ARBA" id="ARBA00022603"/>
    </source>
</evidence>
<evidence type="ECO:0000256" key="4">
    <source>
        <dbReference type="ARBA" id="ARBA00022833"/>
    </source>
</evidence>
<dbReference type="InterPro" id="IPR036589">
    <property type="entry name" value="HCY_dom_sf"/>
</dbReference>
<organism evidence="8">
    <name type="scientific">Culicoides sonorensis</name>
    <name type="common">Biting midge</name>
    <dbReference type="NCBI Taxonomy" id="179676"/>
    <lineage>
        <taxon>Eukaryota</taxon>
        <taxon>Metazoa</taxon>
        <taxon>Ecdysozoa</taxon>
        <taxon>Arthropoda</taxon>
        <taxon>Hexapoda</taxon>
        <taxon>Insecta</taxon>
        <taxon>Pterygota</taxon>
        <taxon>Neoptera</taxon>
        <taxon>Endopterygota</taxon>
        <taxon>Diptera</taxon>
        <taxon>Nematocera</taxon>
        <taxon>Chironomoidea</taxon>
        <taxon>Ceratopogonidae</taxon>
        <taxon>Ceratopogoninae</taxon>
        <taxon>Culicoides</taxon>
        <taxon>Monoculicoides</taxon>
    </lineage>
</organism>
<dbReference type="PROSITE" id="PS50970">
    <property type="entry name" value="HCY"/>
    <property type="match status" value="2"/>
</dbReference>
<dbReference type="NCBIfam" id="NF007020">
    <property type="entry name" value="PRK09485.1"/>
    <property type="match status" value="2"/>
</dbReference>
<keyword evidence="1 6" id="KW-0489">Methyltransferase</keyword>
<feature type="binding site" evidence="6">
    <location>
        <position position="300"/>
    </location>
    <ligand>
        <name>Zn(2+)</name>
        <dbReference type="ChEBI" id="CHEBI:29105"/>
    </ligand>
</feature>
<feature type="domain" description="Hcy-binding" evidence="7">
    <location>
        <begin position="314"/>
        <end position="643"/>
    </location>
</feature>
<evidence type="ECO:0000256" key="2">
    <source>
        <dbReference type="ARBA" id="ARBA00022679"/>
    </source>
</evidence>
<comment type="cofactor">
    <cofactor evidence="6">
        <name>Zn(2+)</name>
        <dbReference type="ChEBI" id="CHEBI:29105"/>
    </cofactor>
</comment>
<evidence type="ECO:0000256" key="5">
    <source>
        <dbReference type="ARBA" id="ARBA00034478"/>
    </source>
</evidence>
<evidence type="ECO:0000313" key="8">
    <source>
        <dbReference type="EMBL" id="SSX33859.1"/>
    </source>
</evidence>
<dbReference type="FunFam" id="3.20.20.330:FF:000002">
    <property type="entry name" value="Homocysteine S-methyltransferase"/>
    <property type="match status" value="2"/>
</dbReference>
<dbReference type="Pfam" id="PF02574">
    <property type="entry name" value="S-methyl_trans"/>
    <property type="match status" value="2"/>
</dbReference>
<proteinExistence type="predicted"/>
<feature type="binding site" evidence="6">
    <location>
        <position position="232"/>
    </location>
    <ligand>
        <name>Zn(2+)</name>
        <dbReference type="ChEBI" id="CHEBI:29105"/>
    </ligand>
</feature>
<keyword evidence="3 6" id="KW-0479">Metal-binding</keyword>
<gene>
    <name evidence="8" type="primary">CSON007055</name>
</gene>
<reference evidence="8" key="1">
    <citation type="submission" date="2018-07" db="EMBL/GenBank/DDBJ databases">
        <authorList>
            <person name="Quirk P.G."/>
            <person name="Krulwich T.A."/>
        </authorList>
    </citation>
    <scope>NUCLEOTIDE SEQUENCE</scope>
</reference>
<comment type="pathway">
    <text evidence="5">Amino-acid biosynthesis; L-methionine biosynthesis via de novo pathway.</text>
</comment>
<evidence type="ECO:0000259" key="7">
    <source>
        <dbReference type="PROSITE" id="PS50970"/>
    </source>
</evidence>
<feature type="binding site" evidence="6">
    <location>
        <position position="629"/>
    </location>
    <ligand>
        <name>Zn(2+)</name>
        <dbReference type="ChEBI" id="CHEBI:29105"/>
    </ligand>
</feature>
<accession>A0A336MXN9</accession>
<protein>
    <submittedName>
        <fullName evidence="8">CSON007055 protein</fullName>
    </submittedName>
</protein>
<dbReference type="InterPro" id="IPR051486">
    <property type="entry name" value="Hcy_S-methyltransferase"/>
</dbReference>
<dbReference type="SUPFAM" id="SSF82282">
    <property type="entry name" value="Homocysteine S-methyltransferase"/>
    <property type="match status" value="2"/>
</dbReference>
<dbReference type="Gene3D" id="3.20.20.330">
    <property type="entry name" value="Homocysteine-binding-like domain"/>
    <property type="match status" value="2"/>
</dbReference>
<evidence type="ECO:0000256" key="6">
    <source>
        <dbReference type="PROSITE-ProRule" id="PRU00333"/>
    </source>
</evidence>
<evidence type="ECO:0000256" key="3">
    <source>
        <dbReference type="ARBA" id="ARBA00022723"/>
    </source>
</evidence>
<dbReference type="PANTHER" id="PTHR46015">
    <property type="entry name" value="ZGC:172121"/>
    <property type="match status" value="1"/>
</dbReference>
<feature type="binding site" evidence="6">
    <location>
        <position position="301"/>
    </location>
    <ligand>
        <name>Zn(2+)</name>
        <dbReference type="ChEBI" id="CHEBI:29105"/>
    </ligand>
</feature>
<dbReference type="GO" id="GO:0033528">
    <property type="term" value="P:S-methylmethionine cycle"/>
    <property type="evidence" value="ECO:0007669"/>
    <property type="project" value="TreeGrafter"/>
</dbReference>
<feature type="binding site" evidence="6">
    <location>
        <position position="628"/>
    </location>
    <ligand>
        <name>Zn(2+)</name>
        <dbReference type="ChEBI" id="CHEBI:29105"/>
    </ligand>
</feature>
<feature type="binding site" evidence="6">
    <location>
        <position position="560"/>
    </location>
    <ligand>
        <name>Zn(2+)</name>
        <dbReference type="ChEBI" id="CHEBI:29105"/>
    </ligand>
</feature>
<keyword evidence="2 6" id="KW-0808">Transferase</keyword>
<dbReference type="EMBL" id="UFQT01002653">
    <property type="protein sequence ID" value="SSX33859.1"/>
    <property type="molecule type" value="Genomic_DNA"/>
</dbReference>
<dbReference type="InterPro" id="IPR003726">
    <property type="entry name" value="HCY_dom"/>
</dbReference>
<dbReference type="GO" id="GO:0008898">
    <property type="term" value="F:S-adenosylmethionine-homocysteine S-methyltransferase activity"/>
    <property type="evidence" value="ECO:0007669"/>
    <property type="project" value="TreeGrafter"/>
</dbReference>
<dbReference type="GO" id="GO:0009086">
    <property type="term" value="P:methionine biosynthetic process"/>
    <property type="evidence" value="ECO:0007669"/>
    <property type="project" value="TreeGrafter"/>
</dbReference>
<dbReference type="AlphaFoldDB" id="A0A336MXN9"/>
<name>A0A336MXN9_CULSO</name>
<feature type="domain" description="Hcy-binding" evidence="7">
    <location>
        <begin position="1"/>
        <end position="315"/>
    </location>
</feature>
<sequence length="650" mass="72703">MTRDKRVYVLDGGFSTQLSVHVGNCVDGDALWSARFNHKDPEAVVKTHLDFLNAGADIILTNTYQASVEGYKTYLQLDEPQSLDLIRKTVGLAHTARDQFLQENRSQKTPLIAASIGPYGAHLHDGSEYSGSYADRVSPDTIKDWHRRRIAACIEAGVDMLAVETIPCLVEAEVLVDLVCHEYPEVKFWVAFQCKDDSHIAHGEDFSESVSHIWNKVKEYKSDKLLAIGVNCLHPANVTPLFKSVNAHLSADDQLPLVVYPNSGELYDVKKGWYGKEDCVPLESYVPEWISLGAKFIGGCCRTYAADIKRIKESKNKNMFSPKKVYVLDGGLSTQLSVHVGDRVDGDPLWAARFNHTDPEAVVQTHLDFLNAGSDIIHTNTYQASVEGYTTYLHLNESQSLELIRKTVRFAHTAREKYLKQSPNQRTPVIAASIGPYGAHLHDGSEYSGKYADIVPAETIKNWHRPRIAACIEAGIDMLAVQTIPCLVISFFSVILNVEADVLVDLLCHEYPQVKFWLSFQCKDSTHIAHGETFLETVSHIWNKIKEYKSDQLIAIGANCIHPKNVTPLFKSVKGHLAADDKLPFVIYPNSGEVYDVKKGWYGKEDCVPLENYAPEWISLGAKFLGGCCRTYAADIKRIKECVQKINDQN</sequence>
<keyword evidence="4 6" id="KW-0862">Zinc</keyword>
<dbReference type="PANTHER" id="PTHR46015:SF1">
    <property type="entry name" value="HOMOCYSTEINE S-METHYLTRANSFERASE-LIKE ISOFORM 1"/>
    <property type="match status" value="1"/>
</dbReference>
<dbReference type="GO" id="GO:0046872">
    <property type="term" value="F:metal ion binding"/>
    <property type="evidence" value="ECO:0007669"/>
    <property type="project" value="UniProtKB-KW"/>
</dbReference>
<dbReference type="VEuPathDB" id="VectorBase:CSON007055"/>